<proteinExistence type="predicted"/>
<evidence type="ECO:0000313" key="2">
    <source>
        <dbReference type="Proteomes" id="UP000245910"/>
    </source>
</evidence>
<dbReference type="STRING" id="56646.A0A2L2THV7"/>
<evidence type="ECO:0000313" key="1">
    <source>
        <dbReference type="EMBL" id="CEI70554.1"/>
    </source>
</evidence>
<reference evidence="2" key="1">
    <citation type="submission" date="2014-10" db="EMBL/GenBank/DDBJ databases">
        <authorList>
            <person name="King R."/>
        </authorList>
    </citation>
    <scope>NUCLEOTIDE SEQUENCE [LARGE SCALE GENOMIC DNA]</scope>
    <source>
        <strain evidence="2">A3/5</strain>
    </source>
</reference>
<keyword evidence="2" id="KW-1185">Reference proteome</keyword>
<accession>A0A2L2THV7</accession>
<sequence length="304" mass="34220">MSTIPFRETIPGKFEQRTRKFFRDLFPTPQENKAAIPYEALPEEIEIQRSNAQQETGFIPVEGTITFKDLYFTVQMSIATNNLMASLGRTSHQDQEIMRFRGIKDARNMVSAHNGRHQIIIIDDHQALAAHKADMKQAARVISHVAKTADGNGLELYRASPSVKNPRICKTSFQVEEAILEMHSVGGMCNMVHCLKKVLDNVLVGNSVKPTSIYIYTDGVWNTDASDVAKVILEAIDYLRKYDQPSSTLLFQFIQFGNSVKATQQLLSLKDRCKQQLGGIFLNIIDIKHCEGHIPDIIMGSIPR</sequence>
<organism evidence="1 2">
    <name type="scientific">Fusarium venenatum</name>
    <dbReference type="NCBI Taxonomy" id="56646"/>
    <lineage>
        <taxon>Eukaryota</taxon>
        <taxon>Fungi</taxon>
        <taxon>Dikarya</taxon>
        <taxon>Ascomycota</taxon>
        <taxon>Pezizomycotina</taxon>
        <taxon>Sordariomycetes</taxon>
        <taxon>Hypocreomycetidae</taxon>
        <taxon>Hypocreales</taxon>
        <taxon>Nectriaceae</taxon>
        <taxon>Fusarium</taxon>
    </lineage>
</organism>
<dbReference type="PANTHER" id="PTHR34706:SF1">
    <property type="entry name" value="VWFA DOMAIN-CONTAINING PROTEIN"/>
    <property type="match status" value="1"/>
</dbReference>
<dbReference type="AlphaFoldDB" id="A0A2L2THV7"/>
<protein>
    <recommendedName>
        <fullName evidence="3">VWFA domain-containing protein</fullName>
    </recommendedName>
</protein>
<name>A0A2L2THV7_9HYPO</name>
<dbReference type="PANTHER" id="PTHR34706">
    <property type="entry name" value="SLR1338 PROTEIN"/>
    <property type="match status" value="1"/>
</dbReference>
<dbReference type="EMBL" id="LN649231">
    <property type="protein sequence ID" value="CEI70554.1"/>
    <property type="molecule type" value="Genomic_DNA"/>
</dbReference>
<evidence type="ECO:0008006" key="3">
    <source>
        <dbReference type="Google" id="ProtNLM"/>
    </source>
</evidence>
<dbReference type="Proteomes" id="UP000245910">
    <property type="component" value="Chromosome III"/>
</dbReference>